<feature type="transmembrane region" description="Helical" evidence="1">
    <location>
        <begin position="12"/>
        <end position="30"/>
    </location>
</feature>
<organism evidence="2 3">
    <name type="scientific">Aliiroseovarius crassostreae</name>
    <dbReference type="NCBI Taxonomy" id="154981"/>
    <lineage>
        <taxon>Bacteria</taxon>
        <taxon>Pseudomonadati</taxon>
        <taxon>Pseudomonadota</taxon>
        <taxon>Alphaproteobacteria</taxon>
        <taxon>Rhodobacterales</taxon>
        <taxon>Paracoccaceae</taxon>
        <taxon>Aliiroseovarius</taxon>
    </lineage>
</organism>
<gene>
    <name evidence="2" type="ORF">AKJ29_13725</name>
</gene>
<dbReference type="RefSeq" id="WP_055190248.1">
    <property type="nucleotide sequence ID" value="NZ_FPBS01000013.1"/>
</dbReference>
<keyword evidence="1" id="KW-0472">Membrane</keyword>
<keyword evidence="1" id="KW-1133">Transmembrane helix</keyword>
<reference evidence="2 3" key="1">
    <citation type="submission" date="2015-09" db="EMBL/GenBank/DDBJ databases">
        <title>Draft genome sequence of Aliiroseovarius crassostreae CV919-312TSm, the causative agent of Roseovarius Oyster Disease (formerly Juvenile Oyster Disease).</title>
        <authorList>
            <person name="Kessner L."/>
            <person name="Spinard E."/>
            <person name="Nelson D."/>
        </authorList>
    </citation>
    <scope>NUCLEOTIDE SEQUENCE [LARGE SCALE GENOMIC DNA]</scope>
    <source>
        <strain evidence="2 3">CV919-312</strain>
    </source>
</reference>
<evidence type="ECO:0008006" key="4">
    <source>
        <dbReference type="Google" id="ProtNLM"/>
    </source>
</evidence>
<name>A0A0P7KJ47_9RHOB</name>
<evidence type="ECO:0000313" key="2">
    <source>
        <dbReference type="EMBL" id="KPN63674.1"/>
    </source>
</evidence>
<dbReference type="AlphaFoldDB" id="A0A0P7KJ47"/>
<dbReference type="STRING" id="154981.AKJ29_13725"/>
<evidence type="ECO:0000256" key="1">
    <source>
        <dbReference type="SAM" id="Phobius"/>
    </source>
</evidence>
<evidence type="ECO:0000313" key="3">
    <source>
        <dbReference type="Proteomes" id="UP000050471"/>
    </source>
</evidence>
<accession>A0A0P7KJ47</accession>
<dbReference type="EMBL" id="LKBA01000006">
    <property type="protein sequence ID" value="KPN63674.1"/>
    <property type="molecule type" value="Genomic_DNA"/>
</dbReference>
<keyword evidence="3" id="KW-1185">Reference proteome</keyword>
<dbReference type="Proteomes" id="UP000050471">
    <property type="component" value="Unassembled WGS sequence"/>
</dbReference>
<proteinExistence type="predicted"/>
<sequence length="64" mass="6683">MKSALFKLVMTFYGIIGSTVASVLVVLALVNGITGLWPLLGAAAVGFILGFPVSYYVARAMMGD</sequence>
<feature type="transmembrane region" description="Helical" evidence="1">
    <location>
        <begin position="36"/>
        <end position="58"/>
    </location>
</feature>
<comment type="caution">
    <text evidence="2">The sequence shown here is derived from an EMBL/GenBank/DDBJ whole genome shotgun (WGS) entry which is preliminary data.</text>
</comment>
<protein>
    <recommendedName>
        <fullName evidence="4">CTP synthetase</fullName>
    </recommendedName>
</protein>
<keyword evidence="1" id="KW-0812">Transmembrane</keyword>